<evidence type="ECO:0000313" key="2">
    <source>
        <dbReference type="Proteomes" id="UP000649617"/>
    </source>
</evidence>
<reference evidence="1" key="1">
    <citation type="submission" date="2021-02" db="EMBL/GenBank/DDBJ databases">
        <authorList>
            <person name="Dougan E. K."/>
            <person name="Rhodes N."/>
            <person name="Thang M."/>
            <person name="Chan C."/>
        </authorList>
    </citation>
    <scope>NUCLEOTIDE SEQUENCE</scope>
</reference>
<comment type="caution">
    <text evidence="1">The sequence shown here is derived from an EMBL/GenBank/DDBJ whole genome shotgun (WGS) entry which is preliminary data.</text>
</comment>
<dbReference type="Proteomes" id="UP000649617">
    <property type="component" value="Unassembled WGS sequence"/>
</dbReference>
<gene>
    <name evidence="1" type="ORF">SPIL2461_LOCUS4256</name>
</gene>
<sequence length="139" mass="15469">WNLSTRHDAEASRSIAMSFWDLICCRRTEIPKDKAAFHDSMQQKTLSLDAKDGFAATSVASTEASPSGLRPIQRFQKCVRKLKYIRMATLTTNCNSQSGSFTAASAVGDLETNMAIDEEFEEVMKRMGAKKRGSVIRPE</sequence>
<name>A0A812L7J8_SYMPI</name>
<protein>
    <submittedName>
        <fullName evidence="1">Uncharacterized protein</fullName>
    </submittedName>
</protein>
<feature type="non-terminal residue" evidence="1">
    <location>
        <position position="139"/>
    </location>
</feature>
<keyword evidence="2" id="KW-1185">Reference proteome</keyword>
<dbReference type="AlphaFoldDB" id="A0A812L7J8"/>
<organism evidence="1 2">
    <name type="scientific">Symbiodinium pilosum</name>
    <name type="common">Dinoflagellate</name>
    <dbReference type="NCBI Taxonomy" id="2952"/>
    <lineage>
        <taxon>Eukaryota</taxon>
        <taxon>Sar</taxon>
        <taxon>Alveolata</taxon>
        <taxon>Dinophyceae</taxon>
        <taxon>Suessiales</taxon>
        <taxon>Symbiodiniaceae</taxon>
        <taxon>Symbiodinium</taxon>
    </lineage>
</organism>
<dbReference type="EMBL" id="CAJNIZ010005513">
    <property type="protein sequence ID" value="CAE7242332.1"/>
    <property type="molecule type" value="Genomic_DNA"/>
</dbReference>
<proteinExistence type="predicted"/>
<dbReference type="OrthoDB" id="439177at2759"/>
<evidence type="ECO:0000313" key="1">
    <source>
        <dbReference type="EMBL" id="CAE7242332.1"/>
    </source>
</evidence>
<accession>A0A812L7J8</accession>